<protein>
    <submittedName>
        <fullName evidence="1">Uncharacterized protein</fullName>
    </submittedName>
</protein>
<dbReference type="Proteomes" id="UP000015104">
    <property type="component" value="Unassembled WGS sequence"/>
</dbReference>
<evidence type="ECO:0000313" key="2">
    <source>
        <dbReference type="Proteomes" id="UP000015104"/>
    </source>
</evidence>
<keyword evidence="2" id="KW-1185">Reference proteome</keyword>
<evidence type="ECO:0000313" key="1">
    <source>
        <dbReference type="EnsemblMetazoa" id="tetur01g13440.1"/>
    </source>
</evidence>
<proteinExistence type="predicted"/>
<dbReference type="HOGENOM" id="CLU_3144587_0_0_1"/>
<organism evidence="1 2">
    <name type="scientific">Tetranychus urticae</name>
    <name type="common">Two-spotted spider mite</name>
    <dbReference type="NCBI Taxonomy" id="32264"/>
    <lineage>
        <taxon>Eukaryota</taxon>
        <taxon>Metazoa</taxon>
        <taxon>Ecdysozoa</taxon>
        <taxon>Arthropoda</taxon>
        <taxon>Chelicerata</taxon>
        <taxon>Arachnida</taxon>
        <taxon>Acari</taxon>
        <taxon>Acariformes</taxon>
        <taxon>Trombidiformes</taxon>
        <taxon>Prostigmata</taxon>
        <taxon>Eleutherengona</taxon>
        <taxon>Raphignathae</taxon>
        <taxon>Tetranychoidea</taxon>
        <taxon>Tetranychidae</taxon>
        <taxon>Tetranychus</taxon>
    </lineage>
</organism>
<accession>T1JTA7</accession>
<sequence length="49" mass="5783">MVFNKKLVLSELLQWDMRGSQIALQYVFQCKDTINNIITSQHQNINQET</sequence>
<dbReference type="AlphaFoldDB" id="T1JTA7"/>
<reference evidence="2" key="1">
    <citation type="submission" date="2011-08" db="EMBL/GenBank/DDBJ databases">
        <authorList>
            <person name="Rombauts S."/>
        </authorList>
    </citation>
    <scope>NUCLEOTIDE SEQUENCE</scope>
    <source>
        <strain evidence="2">London</strain>
    </source>
</reference>
<dbReference type="EnsemblMetazoa" id="tetur01g13440.1">
    <property type="protein sequence ID" value="tetur01g13440.1"/>
    <property type="gene ID" value="tetur01g13440"/>
</dbReference>
<name>T1JTA7_TETUR</name>
<reference evidence="1" key="2">
    <citation type="submission" date="2015-06" db="UniProtKB">
        <authorList>
            <consortium name="EnsemblMetazoa"/>
        </authorList>
    </citation>
    <scope>IDENTIFICATION</scope>
</reference>
<dbReference type="EMBL" id="CAEY01000474">
    <property type="status" value="NOT_ANNOTATED_CDS"/>
    <property type="molecule type" value="Genomic_DNA"/>
</dbReference>